<dbReference type="InterPro" id="IPR027417">
    <property type="entry name" value="P-loop_NTPase"/>
</dbReference>
<dbReference type="CDD" id="cd18793">
    <property type="entry name" value="SF2_C_SNF"/>
    <property type="match status" value="1"/>
</dbReference>
<keyword evidence="3" id="KW-0479">Metal-binding</keyword>
<dbReference type="PROSITE" id="PS51194">
    <property type="entry name" value="HELICASE_CTER"/>
    <property type="match status" value="1"/>
</dbReference>
<feature type="domain" description="Helicase C-terminal" evidence="6">
    <location>
        <begin position="901"/>
        <end position="1057"/>
    </location>
</feature>
<dbReference type="InterPro" id="IPR014001">
    <property type="entry name" value="Helicase_ATP-bd"/>
</dbReference>
<dbReference type="Pfam" id="PF00176">
    <property type="entry name" value="SNF2-rel_dom"/>
    <property type="match status" value="1"/>
</dbReference>
<dbReference type="InterPro" id="IPR038718">
    <property type="entry name" value="SNF2-like_sf"/>
</dbReference>
<dbReference type="GO" id="GO:0005524">
    <property type="term" value="F:ATP binding"/>
    <property type="evidence" value="ECO:0007669"/>
    <property type="project" value="InterPro"/>
</dbReference>
<dbReference type="SMART" id="SM00487">
    <property type="entry name" value="DEXDc"/>
    <property type="match status" value="1"/>
</dbReference>
<keyword evidence="2 7" id="KW-0347">Helicase</keyword>
<protein>
    <submittedName>
        <fullName evidence="7">Helicase SNF2</fullName>
    </submittedName>
</protein>
<evidence type="ECO:0000259" key="5">
    <source>
        <dbReference type="PROSITE" id="PS51192"/>
    </source>
</evidence>
<dbReference type="Pfam" id="PF00271">
    <property type="entry name" value="Helicase_C"/>
    <property type="match status" value="1"/>
</dbReference>
<dbReference type="InterPro" id="IPR000330">
    <property type="entry name" value="SNF2_N"/>
</dbReference>
<name>A0A370DI16_9GAMM</name>
<dbReference type="InterPro" id="IPR049730">
    <property type="entry name" value="SNF2/RAD54-like_C"/>
</dbReference>
<keyword evidence="2 7" id="KW-0067">ATP-binding</keyword>
<dbReference type="CDD" id="cd18012">
    <property type="entry name" value="DEXQc_arch_SWI2_SNF2"/>
    <property type="match status" value="1"/>
</dbReference>
<evidence type="ECO:0000256" key="2">
    <source>
        <dbReference type="ARBA" id="ARBA00022806"/>
    </source>
</evidence>
<organism evidence="7 8">
    <name type="scientific">endosymbiont of Escarpia spicata</name>
    <dbReference type="NCBI Taxonomy" id="2200908"/>
    <lineage>
        <taxon>Bacteria</taxon>
        <taxon>Pseudomonadati</taxon>
        <taxon>Pseudomonadota</taxon>
        <taxon>Gammaproteobacteria</taxon>
        <taxon>sulfur-oxidizing symbionts</taxon>
    </lineage>
</organism>
<dbReference type="EMBL" id="QFXE01000017">
    <property type="protein sequence ID" value="RDH84180.1"/>
    <property type="molecule type" value="Genomic_DNA"/>
</dbReference>
<dbReference type="PROSITE" id="PS50966">
    <property type="entry name" value="ZF_SWIM"/>
    <property type="match status" value="1"/>
</dbReference>
<dbReference type="AlphaFoldDB" id="A0A370DI16"/>
<evidence type="ECO:0000259" key="4">
    <source>
        <dbReference type="PROSITE" id="PS50966"/>
    </source>
</evidence>
<keyword evidence="8" id="KW-1185">Reference proteome</keyword>
<dbReference type="GO" id="GO:0008270">
    <property type="term" value="F:zinc ion binding"/>
    <property type="evidence" value="ECO:0007669"/>
    <property type="project" value="UniProtKB-KW"/>
</dbReference>
<reference evidence="7 8" key="1">
    <citation type="journal article" date="2018" name="ISME J.">
        <title>Endosymbiont genomes yield clues of tubeworm success.</title>
        <authorList>
            <person name="Li Y."/>
            <person name="Liles M.R."/>
            <person name="Halanych K.M."/>
        </authorList>
    </citation>
    <scope>NUCLEOTIDE SEQUENCE [LARGE SCALE GENOMIC DNA]</scope>
    <source>
        <strain evidence="7">A1462</strain>
    </source>
</reference>
<dbReference type="Gene3D" id="3.40.50.10810">
    <property type="entry name" value="Tandem AAA-ATPase domain"/>
    <property type="match status" value="1"/>
</dbReference>
<dbReference type="Gene3D" id="3.40.50.300">
    <property type="entry name" value="P-loop containing nucleotide triphosphate hydrolases"/>
    <property type="match status" value="1"/>
</dbReference>
<evidence type="ECO:0000259" key="6">
    <source>
        <dbReference type="PROSITE" id="PS51194"/>
    </source>
</evidence>
<dbReference type="InterPro" id="IPR007527">
    <property type="entry name" value="Znf_SWIM"/>
</dbReference>
<sequence length="1065" mass="121634">MIHTLKDLRERFGPAWLEQGSRFLKNHAAFMPQVQRRGALITALINTDQQRLRVYVRVQMDPGKEIQINGECSCSSGKNCSHVAAVLIKVLQDEHEIPQEALETREAEPPLRRPMTGLLDYPHGVYQRLIYLLRPNPADPTRIEVETRCARALKNGGYSEDRIYEPAWAQRGTPPRFLLKTDLDILAGLNQVGEVKPSLKGKSGEQLLRAMLDTGRCHLEHVSGKALRLGKPQSATPCWEVDSIGNQRIRWHERATIFLASLWCLDSDRCIPLVSDLPGALVESLAAMAPVTPEQVPKVTADLQKRFPDTSLPLLRQIRVEQRSPVAPQPCLHLSAQEMPLACLSFKYHEIRIGTRGAPLQFKDGTQVHLIRDEPAEQHCIERLISLGFRIHEGQSRVRATDCFLLADEPLPWLDFQSRQLPEWGTQGWRVTCDKDFPHRLARPDHWYTELEPLGTEADGYGISVGVVLEGQRINLLPVLMQWLHKLPPDRRGERLEGLIHEYGMAVPLEDGRYLLLSRNRVRQIMETLFELHDSKLDEMQRLRLNRFQLARLAELDESPDGETLHWLGAEAIHSLAETLRKIESIPATTPPAGLRAELRPYQQQSLDWLQFLREHRLGGILADDMGLGKTVQTLAHLLYEKEQGRLDRPSLVVTPTSLMTNWQREAQRFAPDLRTRVLHGPQRHELFEGMGKQDLLITTYPLLLRDQDRLLIQEYHLLILDEAQAIKNPKAKVGAIARRLNARHRVCLTGTPVENHLGELWSLFDFLLPGLLGEEHQFRRRCRKPIEKWGDEYQADRLRHRIRPFLLRRTKQAVAPELPPKTDILRTVVLGETQRELYEEIRQNMYQRVREEVAEKGISRCGILILTTLLKLRQVCCDPRLISPEERGRIETGHSAKLELLMDLLPEMIEEGRRILLFSQFTSMLGLIEQALQAAGIDYVLLTGSTRDRATPIDRFQTGKVPLFLISLKAGGVGLNLTAADTVIHYDPWWNPAVERQATDRAHRIGQENPVFVYKLISEGTVEERIQIMQERKQALADGLYDSTGTADPQWTENDLEELFGPLV</sequence>
<gene>
    <name evidence="7" type="ORF">DIZ78_13165</name>
</gene>
<dbReference type="GO" id="GO:0016787">
    <property type="term" value="F:hydrolase activity"/>
    <property type="evidence" value="ECO:0007669"/>
    <property type="project" value="UniProtKB-KW"/>
</dbReference>
<keyword evidence="3" id="KW-0863">Zinc-finger</keyword>
<accession>A0A370DI16</accession>
<dbReference type="PANTHER" id="PTHR10799">
    <property type="entry name" value="SNF2/RAD54 HELICASE FAMILY"/>
    <property type="match status" value="1"/>
</dbReference>
<keyword evidence="2 7" id="KW-0547">Nucleotide-binding</keyword>
<evidence type="ECO:0000256" key="1">
    <source>
        <dbReference type="ARBA" id="ARBA00022801"/>
    </source>
</evidence>
<dbReference type="GO" id="GO:0004386">
    <property type="term" value="F:helicase activity"/>
    <property type="evidence" value="ECO:0007669"/>
    <property type="project" value="UniProtKB-KW"/>
</dbReference>
<evidence type="ECO:0000313" key="7">
    <source>
        <dbReference type="EMBL" id="RDH84180.1"/>
    </source>
</evidence>
<evidence type="ECO:0000256" key="3">
    <source>
        <dbReference type="PROSITE-ProRule" id="PRU00325"/>
    </source>
</evidence>
<dbReference type="SUPFAM" id="SSF52540">
    <property type="entry name" value="P-loop containing nucleoside triphosphate hydrolases"/>
    <property type="match status" value="2"/>
</dbReference>
<feature type="domain" description="Helicase ATP-binding" evidence="5">
    <location>
        <begin position="611"/>
        <end position="771"/>
    </location>
</feature>
<dbReference type="SMART" id="SM00490">
    <property type="entry name" value="HELICc"/>
    <property type="match status" value="1"/>
</dbReference>
<dbReference type="Pfam" id="PF04434">
    <property type="entry name" value="SWIM"/>
    <property type="match status" value="1"/>
</dbReference>
<proteinExistence type="predicted"/>
<comment type="caution">
    <text evidence="7">The sequence shown here is derived from an EMBL/GenBank/DDBJ whole genome shotgun (WGS) entry which is preliminary data.</text>
</comment>
<feature type="domain" description="SWIM-type" evidence="4">
    <location>
        <begin position="54"/>
        <end position="91"/>
    </location>
</feature>
<dbReference type="Proteomes" id="UP000254771">
    <property type="component" value="Unassembled WGS sequence"/>
</dbReference>
<evidence type="ECO:0000313" key="8">
    <source>
        <dbReference type="Proteomes" id="UP000254771"/>
    </source>
</evidence>
<dbReference type="PROSITE" id="PS51192">
    <property type="entry name" value="HELICASE_ATP_BIND_1"/>
    <property type="match status" value="1"/>
</dbReference>
<keyword evidence="3" id="KW-0862">Zinc</keyword>
<keyword evidence="1" id="KW-0378">Hydrolase</keyword>
<dbReference type="InterPro" id="IPR001650">
    <property type="entry name" value="Helicase_C-like"/>
</dbReference>